<feature type="transmembrane region" description="Helical" evidence="6">
    <location>
        <begin position="52"/>
        <end position="72"/>
    </location>
</feature>
<dbReference type="HOGENOM" id="CLU_000960_28_2_6"/>
<feature type="transmembrane region" description="Helical" evidence="6">
    <location>
        <begin position="230"/>
        <end position="247"/>
    </location>
</feature>
<evidence type="ECO:0000256" key="1">
    <source>
        <dbReference type="ARBA" id="ARBA00004141"/>
    </source>
</evidence>
<dbReference type="Gene3D" id="1.20.1720.10">
    <property type="entry name" value="Multidrug resistance protein D"/>
    <property type="match status" value="1"/>
</dbReference>
<dbReference type="GO" id="GO:0016020">
    <property type="term" value="C:membrane"/>
    <property type="evidence" value="ECO:0007669"/>
    <property type="project" value="UniProtKB-SubCell"/>
</dbReference>
<proteinExistence type="predicted"/>
<evidence type="ECO:0000259" key="7">
    <source>
        <dbReference type="PROSITE" id="PS50850"/>
    </source>
</evidence>
<name>A0A010TFG3_PSEFL</name>
<dbReference type="EMBL" id="AFOY02000004">
    <property type="protein sequence ID" value="EXF95887.1"/>
    <property type="molecule type" value="Genomic_DNA"/>
</dbReference>
<feature type="transmembrane region" description="Helical" evidence="6">
    <location>
        <begin position="356"/>
        <end position="377"/>
    </location>
</feature>
<feature type="transmembrane region" description="Helical" evidence="6">
    <location>
        <begin position="12"/>
        <end position="32"/>
    </location>
</feature>
<reference evidence="8 9" key="1">
    <citation type="journal article" date="2011" name="J. Bacteriol.">
        <title>Draft genome sequence of the polycyclic aromatic hydrocarbon-degrading, genetically engineered bioluminescent bioreporter Pseudomonas fluorescens HK44.</title>
        <authorList>
            <person name="Chauhan A."/>
            <person name="Layton A.C."/>
            <person name="Williams D.E."/>
            <person name="Smartt A.E."/>
            <person name="Ripp S."/>
            <person name="Karpinets T.V."/>
            <person name="Brown S.D."/>
            <person name="Sayler G.S."/>
        </authorList>
    </citation>
    <scope>NUCLEOTIDE SEQUENCE [LARGE SCALE GENOMIC DNA]</scope>
    <source>
        <strain evidence="8 9">HK44</strain>
    </source>
</reference>
<dbReference type="Gene3D" id="1.20.1250.20">
    <property type="entry name" value="MFS general substrate transporter like domains"/>
    <property type="match status" value="1"/>
</dbReference>
<feature type="transmembrane region" description="Helical" evidence="6">
    <location>
        <begin position="79"/>
        <end position="99"/>
    </location>
</feature>
<dbReference type="GO" id="GO:0022857">
    <property type="term" value="F:transmembrane transporter activity"/>
    <property type="evidence" value="ECO:0007669"/>
    <property type="project" value="InterPro"/>
</dbReference>
<dbReference type="AlphaFoldDB" id="A0A010TFG3"/>
<dbReference type="Pfam" id="PF07690">
    <property type="entry name" value="MFS_1"/>
    <property type="match status" value="1"/>
</dbReference>
<dbReference type="SUPFAM" id="SSF103473">
    <property type="entry name" value="MFS general substrate transporter"/>
    <property type="match status" value="1"/>
</dbReference>
<comment type="caution">
    <text evidence="8">The sequence shown here is derived from an EMBL/GenBank/DDBJ whole genome shotgun (WGS) entry which is preliminary data.</text>
</comment>
<accession>A0A010TFG3</accession>
<feature type="transmembrane region" description="Helical" evidence="6">
    <location>
        <begin position="201"/>
        <end position="218"/>
    </location>
</feature>
<keyword evidence="3 6" id="KW-0812">Transmembrane</keyword>
<feature type="transmembrane region" description="Helical" evidence="6">
    <location>
        <begin position="424"/>
        <end position="449"/>
    </location>
</feature>
<dbReference type="PANTHER" id="PTHR42718:SF9">
    <property type="entry name" value="MAJOR FACILITATOR SUPERFAMILY MULTIDRUG TRANSPORTER MFSC"/>
    <property type="match status" value="1"/>
</dbReference>
<dbReference type="CDD" id="cd17321">
    <property type="entry name" value="MFS_MMR_MDR_like"/>
    <property type="match status" value="1"/>
</dbReference>
<keyword evidence="5 6" id="KW-0472">Membrane</keyword>
<dbReference type="PROSITE" id="PS50850">
    <property type="entry name" value="MFS"/>
    <property type="match status" value="1"/>
</dbReference>
<dbReference type="RefSeq" id="WP_019689193.1">
    <property type="nucleotide sequence ID" value="NZ_AFOY02000004.1"/>
</dbReference>
<feature type="transmembrane region" description="Helical" evidence="6">
    <location>
        <begin position="398"/>
        <end position="418"/>
    </location>
</feature>
<dbReference type="InterPro" id="IPR020846">
    <property type="entry name" value="MFS_dom"/>
</dbReference>
<protein>
    <submittedName>
        <fullName evidence="8">MFS transporter</fullName>
    </submittedName>
</protein>
<evidence type="ECO:0000256" key="6">
    <source>
        <dbReference type="SAM" id="Phobius"/>
    </source>
</evidence>
<evidence type="ECO:0000256" key="4">
    <source>
        <dbReference type="ARBA" id="ARBA00022989"/>
    </source>
</evidence>
<organism evidence="8 9">
    <name type="scientific">Pseudomonas fluorescens HK44</name>
    <dbReference type="NCBI Taxonomy" id="1042209"/>
    <lineage>
        <taxon>Bacteria</taxon>
        <taxon>Pseudomonadati</taxon>
        <taxon>Pseudomonadota</taxon>
        <taxon>Gammaproteobacteria</taxon>
        <taxon>Pseudomonadales</taxon>
        <taxon>Pseudomonadaceae</taxon>
        <taxon>Pseudomonas</taxon>
    </lineage>
</organism>
<feature type="transmembrane region" description="Helical" evidence="6">
    <location>
        <begin position="170"/>
        <end position="189"/>
    </location>
</feature>
<keyword evidence="2" id="KW-0813">Transport</keyword>
<dbReference type="InterPro" id="IPR011701">
    <property type="entry name" value="MFS"/>
</dbReference>
<feature type="domain" description="Major facilitator superfamily (MFS) profile" evidence="7">
    <location>
        <begin position="14"/>
        <end position="454"/>
    </location>
</feature>
<evidence type="ECO:0000313" key="9">
    <source>
        <dbReference type="Proteomes" id="UP000022611"/>
    </source>
</evidence>
<gene>
    <name evidence="8" type="ORF">HK44_021205</name>
</gene>
<dbReference type="InterPro" id="IPR036259">
    <property type="entry name" value="MFS_trans_sf"/>
</dbReference>
<keyword evidence="4 6" id="KW-1133">Transmembrane helix</keyword>
<dbReference type="PANTHER" id="PTHR42718">
    <property type="entry name" value="MAJOR FACILITATOR SUPERFAMILY MULTIDRUG TRANSPORTER MFSC"/>
    <property type="match status" value="1"/>
</dbReference>
<feature type="transmembrane region" description="Helical" evidence="6">
    <location>
        <begin position="268"/>
        <end position="291"/>
    </location>
</feature>
<feature type="transmembrane region" description="Helical" evidence="6">
    <location>
        <begin position="138"/>
        <end position="158"/>
    </location>
</feature>
<dbReference type="Proteomes" id="UP000022611">
    <property type="component" value="Unassembled WGS sequence"/>
</dbReference>
<dbReference type="PATRIC" id="fig|1042209.11.peg.769"/>
<evidence type="ECO:0000256" key="3">
    <source>
        <dbReference type="ARBA" id="ARBA00022692"/>
    </source>
</evidence>
<evidence type="ECO:0000256" key="5">
    <source>
        <dbReference type="ARBA" id="ARBA00023136"/>
    </source>
</evidence>
<evidence type="ECO:0000313" key="8">
    <source>
        <dbReference type="EMBL" id="EXF95887.1"/>
    </source>
</evidence>
<feature type="transmembrane region" description="Helical" evidence="6">
    <location>
        <begin position="332"/>
        <end position="350"/>
    </location>
</feature>
<dbReference type="eggNOG" id="COG0477">
    <property type="taxonomic scope" value="Bacteria"/>
</dbReference>
<evidence type="ECO:0000256" key="2">
    <source>
        <dbReference type="ARBA" id="ARBA00022448"/>
    </source>
</evidence>
<sequence>MSEKPISSASLRAILIAACLGFLVVQLDVSVVNVGLGALKSAFGSDLTGLQWVINSYALPFSALLILGGAWGDKWGAKSVFAAGFALFTLASIGCGAAASMSMLITMRIVQGIGAAFLIPTSLTLIRVSFHDPDARRAAVALWGACGGIALAAGPVIGGLMIEYFGWRSVFLMNIPIGLLAVGLILRYAPASPRVDKQVDLPGQISIAICLASLTYGLTESSAKGWASETLTAMAIAVISAVAFILIERRVKHPMLPTQLAKNKVLGSMALAGAAINLTFYGTVFVFSIYFQAFLHYDAFKTGLSFIPLTAVLTLSTMLSSRFARRFSATRIITTGFTVQIVGFIALSQTTSNSSLWLLNGALMLVGIGSAMSVPFITNSMLSSVTQHDAGIASGLMASARQLGGVIGVAVFGTMIAHTDIADFSAGLSSAMLFSALVLAICIVVNLYAASGRRQKIPV</sequence>
<comment type="subcellular location">
    <subcellularLocation>
        <location evidence="1">Membrane</location>
        <topology evidence="1">Multi-pass membrane protein</topology>
    </subcellularLocation>
</comment>